<dbReference type="AlphaFoldDB" id="A0A4U1B5P8"/>
<dbReference type="Pfam" id="PF00106">
    <property type="entry name" value="adh_short"/>
    <property type="match status" value="1"/>
</dbReference>
<evidence type="ECO:0000256" key="1">
    <source>
        <dbReference type="ARBA" id="ARBA00006484"/>
    </source>
</evidence>
<gene>
    <name evidence="4" type="ORF">E8M12_08510</name>
</gene>
<accession>A0A4U1B5P8</accession>
<evidence type="ECO:0000313" key="4">
    <source>
        <dbReference type="EMBL" id="TKB45448.1"/>
    </source>
</evidence>
<dbReference type="PANTHER" id="PTHR44196">
    <property type="entry name" value="DEHYDROGENASE/REDUCTASE SDR FAMILY MEMBER 7B"/>
    <property type="match status" value="1"/>
</dbReference>
<dbReference type="PANTHER" id="PTHR44196:SF1">
    <property type="entry name" value="DEHYDROGENASE_REDUCTASE SDR FAMILY MEMBER 7B"/>
    <property type="match status" value="1"/>
</dbReference>
<dbReference type="InterPro" id="IPR002347">
    <property type="entry name" value="SDR_fam"/>
</dbReference>
<dbReference type="RefSeq" id="WP_136735723.1">
    <property type="nucleotide sequence ID" value="NZ_SWDB01000020.1"/>
</dbReference>
<dbReference type="PRINTS" id="PR00081">
    <property type="entry name" value="GDHRDH"/>
</dbReference>
<dbReference type="Proteomes" id="UP000307999">
    <property type="component" value="Unassembled WGS sequence"/>
</dbReference>
<dbReference type="GO" id="GO:0016020">
    <property type="term" value="C:membrane"/>
    <property type="evidence" value="ECO:0007669"/>
    <property type="project" value="TreeGrafter"/>
</dbReference>
<comment type="caution">
    <text evidence="4">The sequence shown here is derived from an EMBL/GenBank/DDBJ whole genome shotgun (WGS) entry which is preliminary data.</text>
</comment>
<keyword evidence="2" id="KW-0560">Oxidoreductase</keyword>
<dbReference type="NCBIfam" id="NF006565">
    <property type="entry name" value="PRK09072.1"/>
    <property type="match status" value="1"/>
</dbReference>
<keyword evidence="5" id="KW-1185">Reference proteome</keyword>
<organism evidence="4 5">
    <name type="scientific">Thalassotalea mangrovi</name>
    <dbReference type="NCBI Taxonomy" id="2572245"/>
    <lineage>
        <taxon>Bacteria</taxon>
        <taxon>Pseudomonadati</taxon>
        <taxon>Pseudomonadota</taxon>
        <taxon>Gammaproteobacteria</taxon>
        <taxon>Alteromonadales</taxon>
        <taxon>Colwelliaceae</taxon>
        <taxon>Thalassotalea</taxon>
    </lineage>
</organism>
<protein>
    <submittedName>
        <fullName evidence="4">SDR family oxidoreductase</fullName>
    </submittedName>
</protein>
<dbReference type="EMBL" id="SWDB01000020">
    <property type="protein sequence ID" value="TKB45448.1"/>
    <property type="molecule type" value="Genomic_DNA"/>
</dbReference>
<dbReference type="GO" id="GO:0016491">
    <property type="term" value="F:oxidoreductase activity"/>
    <property type="evidence" value="ECO:0007669"/>
    <property type="project" value="UniProtKB-KW"/>
</dbReference>
<reference evidence="4 5" key="1">
    <citation type="submission" date="2019-04" db="EMBL/GenBank/DDBJ databases">
        <title>Thalassotalea guangxiensis sp. nov., isolated from sediment of the coastal wetland.</title>
        <authorList>
            <person name="Zheng S."/>
            <person name="Zhang D."/>
        </authorList>
    </citation>
    <scope>NUCLEOTIDE SEQUENCE [LARGE SCALE GENOMIC DNA]</scope>
    <source>
        <strain evidence="4 5">ZS-4</strain>
    </source>
</reference>
<dbReference type="CDD" id="cd05233">
    <property type="entry name" value="SDR_c"/>
    <property type="match status" value="1"/>
</dbReference>
<dbReference type="SUPFAM" id="SSF51735">
    <property type="entry name" value="NAD(P)-binding Rossmann-fold domains"/>
    <property type="match status" value="1"/>
</dbReference>
<dbReference type="InterPro" id="IPR020904">
    <property type="entry name" value="Sc_DH/Rdtase_CS"/>
</dbReference>
<sequence>MSSKPTCLLTGATGGIGKAIAMQLAQHGYTLMLQGRDLAALKALNDELTGQHHILIGDINEKAARQDIINQAFTLRNPTILINNAGVSAFKHFTSMQDADIDNILVTNLVSTMQLTRLFLSRVDKSNAQIINVGSVLGAIGFPGYASYCASKFGLKGFTEALQRELVHTGTQVRYFAPRATNTSINSSDAKTMNESLGTQVDDPETVAREFIAFLHGNSVRYVVGWPEKFLVRLNGVLPELVDKSIARQSKKILTFITGEQK</sequence>
<comment type="similarity">
    <text evidence="1 3">Belongs to the short-chain dehydrogenases/reductases (SDR) family.</text>
</comment>
<dbReference type="PROSITE" id="PS00061">
    <property type="entry name" value="ADH_SHORT"/>
    <property type="match status" value="1"/>
</dbReference>
<evidence type="ECO:0000313" key="5">
    <source>
        <dbReference type="Proteomes" id="UP000307999"/>
    </source>
</evidence>
<proteinExistence type="inferred from homology"/>
<dbReference type="OrthoDB" id="4690547at2"/>
<name>A0A4U1B5P8_9GAMM</name>
<evidence type="ECO:0000256" key="3">
    <source>
        <dbReference type="RuleBase" id="RU000363"/>
    </source>
</evidence>
<evidence type="ECO:0000256" key="2">
    <source>
        <dbReference type="ARBA" id="ARBA00023002"/>
    </source>
</evidence>
<dbReference type="PRINTS" id="PR00080">
    <property type="entry name" value="SDRFAMILY"/>
</dbReference>
<dbReference type="Gene3D" id="3.40.50.720">
    <property type="entry name" value="NAD(P)-binding Rossmann-like Domain"/>
    <property type="match status" value="1"/>
</dbReference>
<dbReference type="InterPro" id="IPR036291">
    <property type="entry name" value="NAD(P)-bd_dom_sf"/>
</dbReference>